<dbReference type="AlphaFoldDB" id="A0A3A2ZHG7"/>
<accession>A0A3A2ZHG7</accession>
<feature type="region of interest" description="Disordered" evidence="1">
    <location>
        <begin position="1"/>
        <end position="27"/>
    </location>
</feature>
<keyword evidence="3" id="KW-1185">Reference proteome</keyword>
<name>A0A3A2ZHG7_9EURO</name>
<organism evidence="2 3">
    <name type="scientific">Aspergillus sclerotialis</name>
    <dbReference type="NCBI Taxonomy" id="2070753"/>
    <lineage>
        <taxon>Eukaryota</taxon>
        <taxon>Fungi</taxon>
        <taxon>Dikarya</taxon>
        <taxon>Ascomycota</taxon>
        <taxon>Pezizomycotina</taxon>
        <taxon>Eurotiomycetes</taxon>
        <taxon>Eurotiomycetidae</taxon>
        <taxon>Eurotiales</taxon>
        <taxon>Aspergillaceae</taxon>
        <taxon>Aspergillus</taxon>
        <taxon>Aspergillus subgen. Polypaecilum</taxon>
    </lineage>
</organism>
<proteinExistence type="predicted"/>
<evidence type="ECO:0000313" key="2">
    <source>
        <dbReference type="EMBL" id="RJE22669.1"/>
    </source>
</evidence>
<evidence type="ECO:0000256" key="1">
    <source>
        <dbReference type="SAM" id="MobiDB-lite"/>
    </source>
</evidence>
<dbReference type="EMBL" id="MVGC01000157">
    <property type="protein sequence ID" value="RJE22669.1"/>
    <property type="molecule type" value="Genomic_DNA"/>
</dbReference>
<evidence type="ECO:0000313" key="3">
    <source>
        <dbReference type="Proteomes" id="UP000266188"/>
    </source>
</evidence>
<comment type="caution">
    <text evidence="2">The sequence shown here is derived from an EMBL/GenBank/DDBJ whole genome shotgun (WGS) entry which is preliminary data.</text>
</comment>
<dbReference type="OrthoDB" id="3431997at2759"/>
<sequence length="269" mass="28909">MKGFKKLFGSKASEATDENSPLSQPTLPPGFYGNFPPSFSIYFTGTSVDKKHDNFLLATANNGALTPLYAFSIHKGVVKHQITLYSGPDCTCAPLALAGNEKHFRSTSIIALPASTAGSSGTTNQIIRLKDCSSVRYESFSFSIVASPPKSDTPQSTEEFVWKSSDRLKPEPGKPFECTLVRRGKNNSTDKDEIVGLWTEESSPEKDSKLGTVHFQGSGTTGELGEPWALAAVISLLRISQVRWEMAVVVEGMAKAAEKLITAGVAVAV</sequence>
<dbReference type="Proteomes" id="UP000266188">
    <property type="component" value="Unassembled WGS sequence"/>
</dbReference>
<reference evidence="3" key="1">
    <citation type="submission" date="2017-02" db="EMBL/GenBank/DDBJ databases">
        <authorList>
            <person name="Tafer H."/>
            <person name="Lopandic K."/>
        </authorList>
    </citation>
    <scope>NUCLEOTIDE SEQUENCE [LARGE SCALE GENOMIC DNA]</scope>
    <source>
        <strain evidence="3">CBS 366.77</strain>
    </source>
</reference>
<protein>
    <submittedName>
        <fullName evidence="2">Uncharacterized protein</fullName>
    </submittedName>
</protein>
<gene>
    <name evidence="2" type="ORF">PHISCL_05013</name>
</gene>